<dbReference type="Gene3D" id="3.90.226.10">
    <property type="entry name" value="2-enoyl-CoA Hydratase, Chain A, domain 1"/>
    <property type="match status" value="1"/>
</dbReference>
<evidence type="ECO:0000256" key="3">
    <source>
        <dbReference type="ARBA" id="ARBA00023002"/>
    </source>
</evidence>
<evidence type="ECO:0000313" key="9">
    <source>
        <dbReference type="Proteomes" id="UP000000447"/>
    </source>
</evidence>
<name>B9L5H1_THERP</name>
<evidence type="ECO:0000259" key="6">
    <source>
        <dbReference type="Pfam" id="PF00725"/>
    </source>
</evidence>
<evidence type="ECO:0000256" key="4">
    <source>
        <dbReference type="ARBA" id="ARBA00023027"/>
    </source>
</evidence>
<organism evidence="8 9">
    <name type="scientific">Thermomicrobium roseum (strain ATCC 27502 / DSM 5159 / P-2)</name>
    <dbReference type="NCBI Taxonomy" id="309801"/>
    <lineage>
        <taxon>Bacteria</taxon>
        <taxon>Pseudomonadati</taxon>
        <taxon>Thermomicrobiota</taxon>
        <taxon>Thermomicrobia</taxon>
        <taxon>Thermomicrobiales</taxon>
        <taxon>Thermomicrobiaceae</taxon>
        <taxon>Thermomicrobium</taxon>
    </lineage>
</organism>
<evidence type="ECO:0000256" key="2">
    <source>
        <dbReference type="ARBA" id="ARBA00012076"/>
    </source>
</evidence>
<sequence length="737" mass="79833">MIEKVGVLGAGSMGAAVAALAASAGLEVILLDVKGEGDPAGPARRGLERAVKQRAFLDPSAAGRVQVGNVEDDLPLLAGCDWVLEAIIEEREAKRTLFQRLAAILPPQTIVTTNTSTFTLHALLPDELGAWRDRFFVTHFFNPPRALLLCEVTAFPEGEGERFFGFVRFLEQRLGRRALLVRDTPGFVANRFGIYALAHAVRLTTELGLTPEEVDALTGPLLGRPRSATFRTIDLTGVDILVLGTRSLQESTGDDYAVPDWILELYQAKRLGDKTGGGIYRREGEQQLTYDPLQHGDRPFRPAAIPGLDDLLRQPFPERLVGALDLPSPYGDYVRHLLGRTFGYVLARTRDAARDIASVDRALEWGFGWAAGPYAQMQFLGLERVRELLQDAGVPVSDLLALAEERGGFFRDGRVLDPASGELIPEEQLPSTRRTRQIRLREALDRQGTHDLGDGILAVRVRSLEALPELVAGTLAHGPSALVLVPAFAGLGYPYEDLLELAERGEWETIEQRLVTLQEALRAVARLPVPVVTALDGEGRGAATTLALWSDATVAFLTTPLGFPGATVGLLPLGALTALRVRAEAREYGLQAPLRAEFGVVSALTAFLASERVESAQRAGISGLLGDRWLATMDRDGLLDAAAGLARALARSVPRRPLGDAVELGTAGEQVTAGLRLAELEPATRQVVEALVRAVRRSGNVDDLLAAERAVLRELLRDGEYRQRARATLQALAAARR</sequence>
<dbReference type="PROSITE" id="PS00166">
    <property type="entry name" value="ENOYL_COA_HYDRATASE"/>
    <property type="match status" value="1"/>
</dbReference>
<dbReference type="InterPro" id="IPR006176">
    <property type="entry name" value="3-OHacyl-CoA_DH_NAD-bd"/>
</dbReference>
<evidence type="ECO:0000259" key="7">
    <source>
        <dbReference type="Pfam" id="PF02737"/>
    </source>
</evidence>
<dbReference type="GO" id="GO:0006631">
    <property type="term" value="P:fatty acid metabolic process"/>
    <property type="evidence" value="ECO:0007669"/>
    <property type="project" value="InterPro"/>
</dbReference>
<dbReference type="SUPFAM" id="SSF51735">
    <property type="entry name" value="NAD(P)-binding Rossmann-fold domains"/>
    <property type="match status" value="1"/>
</dbReference>
<dbReference type="InterPro" id="IPR029045">
    <property type="entry name" value="ClpP/crotonase-like_dom_sf"/>
</dbReference>
<keyword evidence="8" id="KW-0614">Plasmid</keyword>
<feature type="domain" description="3-hydroxyacyl-CoA dehydrogenase NAD binding" evidence="7">
    <location>
        <begin position="4"/>
        <end position="183"/>
    </location>
</feature>
<dbReference type="InterPro" id="IPR036291">
    <property type="entry name" value="NAD(P)-bd_dom_sf"/>
</dbReference>
<dbReference type="PANTHER" id="PTHR48075">
    <property type="entry name" value="3-HYDROXYACYL-COA DEHYDROGENASE FAMILY PROTEIN"/>
    <property type="match status" value="1"/>
</dbReference>
<proteinExistence type="inferred from homology"/>
<dbReference type="GO" id="GO:0070403">
    <property type="term" value="F:NAD+ binding"/>
    <property type="evidence" value="ECO:0007669"/>
    <property type="project" value="InterPro"/>
</dbReference>
<dbReference type="eggNOG" id="COG1024">
    <property type="taxonomic scope" value="Bacteria"/>
</dbReference>
<gene>
    <name evidence="8" type="ordered locus">trd_A0098</name>
</gene>
<feature type="domain" description="3-hydroxyacyl-CoA dehydrogenase C-terminal" evidence="6">
    <location>
        <begin position="186"/>
        <end position="281"/>
    </location>
</feature>
<dbReference type="SUPFAM" id="SSF48179">
    <property type="entry name" value="6-phosphogluconate dehydrogenase C-terminal domain-like"/>
    <property type="match status" value="2"/>
</dbReference>
<comment type="catalytic activity">
    <reaction evidence="5">
        <text>a (3S)-3-hydroxyacyl-CoA + NAD(+) = a 3-oxoacyl-CoA + NADH + H(+)</text>
        <dbReference type="Rhea" id="RHEA:22432"/>
        <dbReference type="ChEBI" id="CHEBI:15378"/>
        <dbReference type="ChEBI" id="CHEBI:57318"/>
        <dbReference type="ChEBI" id="CHEBI:57540"/>
        <dbReference type="ChEBI" id="CHEBI:57945"/>
        <dbReference type="ChEBI" id="CHEBI:90726"/>
        <dbReference type="EC" id="1.1.1.35"/>
    </reaction>
</comment>
<evidence type="ECO:0000256" key="5">
    <source>
        <dbReference type="ARBA" id="ARBA00049556"/>
    </source>
</evidence>
<keyword evidence="3 8" id="KW-0560">Oxidoreductase</keyword>
<geneLocation type="plasmid" evidence="9">
    <name>Tros</name>
</geneLocation>
<dbReference type="PANTHER" id="PTHR48075:SF7">
    <property type="entry name" value="3-HYDROXYACYL-COA DEHYDROGENASE-RELATED"/>
    <property type="match status" value="1"/>
</dbReference>
<reference evidence="8 9" key="1">
    <citation type="journal article" date="2009" name="PLoS ONE">
        <title>Complete genome sequence of the aerobic CO-oxidizing thermophile Thermomicrobium roseum.</title>
        <authorList>
            <person name="Wu D."/>
            <person name="Raymond J."/>
            <person name="Wu M."/>
            <person name="Chatterji S."/>
            <person name="Ren Q."/>
            <person name="Graham J.E."/>
            <person name="Bryant D.A."/>
            <person name="Robb F."/>
            <person name="Colman A."/>
            <person name="Tallon L.J."/>
            <person name="Badger J.H."/>
            <person name="Madupu R."/>
            <person name="Ward N.L."/>
            <person name="Eisen J.A."/>
        </authorList>
    </citation>
    <scope>NUCLEOTIDE SEQUENCE [LARGE SCALE GENOMIC DNA]</scope>
    <source>
        <strain evidence="9">ATCC 27502 / DSM 5159 / P-2</strain>
        <plasmid evidence="8">unnamed</plasmid>
    </source>
</reference>
<comment type="similarity">
    <text evidence="1">In the N-terminal section; belongs to the enoyl-CoA hydratase/isomerase family.</text>
</comment>
<dbReference type="Gene3D" id="1.10.1040.50">
    <property type="match status" value="1"/>
</dbReference>
<dbReference type="InterPro" id="IPR006108">
    <property type="entry name" value="3HC_DH_C"/>
</dbReference>
<dbReference type="InterPro" id="IPR018376">
    <property type="entry name" value="Enoyl-CoA_hyd/isom_CS"/>
</dbReference>
<dbReference type="InterPro" id="IPR008927">
    <property type="entry name" value="6-PGluconate_DH-like_C_sf"/>
</dbReference>
<dbReference type="KEGG" id="tro:trd_A0098"/>
<evidence type="ECO:0000256" key="1">
    <source>
        <dbReference type="ARBA" id="ARBA00008750"/>
    </source>
</evidence>
<dbReference type="Gene3D" id="3.40.50.720">
    <property type="entry name" value="NAD(P)-binding Rossmann-like Domain"/>
    <property type="match status" value="1"/>
</dbReference>
<dbReference type="GO" id="GO:0004300">
    <property type="term" value="F:enoyl-CoA hydratase activity"/>
    <property type="evidence" value="ECO:0007669"/>
    <property type="project" value="UniProtKB-EC"/>
</dbReference>
<dbReference type="Pfam" id="PF00725">
    <property type="entry name" value="3HCDH"/>
    <property type="match status" value="1"/>
</dbReference>
<dbReference type="EC" id="4.2.1.17" evidence="2"/>
<dbReference type="Pfam" id="PF02737">
    <property type="entry name" value="3HCDH_N"/>
    <property type="match status" value="1"/>
</dbReference>
<dbReference type="RefSeq" id="WP_012642608.1">
    <property type="nucleotide sequence ID" value="NC_011961.1"/>
</dbReference>
<protein>
    <recommendedName>
        <fullName evidence="2">enoyl-CoA hydratase</fullName>
        <ecNumber evidence="2">4.2.1.17</ecNumber>
    </recommendedName>
</protein>
<dbReference type="AlphaFoldDB" id="B9L5H1"/>
<dbReference type="EMBL" id="CP001276">
    <property type="protein sequence ID" value="ACM06621.1"/>
    <property type="molecule type" value="Genomic_DNA"/>
</dbReference>
<dbReference type="HOGENOM" id="CLU_010448_0_0_0"/>
<dbReference type="eggNOG" id="COG1250">
    <property type="taxonomic scope" value="Bacteria"/>
</dbReference>
<dbReference type="Proteomes" id="UP000000447">
    <property type="component" value="Plasmid unnamed"/>
</dbReference>
<keyword evidence="9" id="KW-1185">Reference proteome</keyword>
<accession>B9L5H1</accession>
<dbReference type="OrthoDB" id="145983at2"/>
<keyword evidence="4" id="KW-0520">NAD</keyword>
<dbReference type="GO" id="GO:0003857">
    <property type="term" value="F:(3S)-3-hydroxyacyl-CoA dehydrogenase (NAD+) activity"/>
    <property type="evidence" value="ECO:0007669"/>
    <property type="project" value="UniProtKB-EC"/>
</dbReference>
<dbReference type="SUPFAM" id="SSF52096">
    <property type="entry name" value="ClpP/crotonase"/>
    <property type="match status" value="1"/>
</dbReference>
<evidence type="ECO:0000313" key="8">
    <source>
        <dbReference type="EMBL" id="ACM06621.1"/>
    </source>
</evidence>